<dbReference type="AlphaFoldDB" id="A0A9Q7MPJ6"/>
<evidence type="ECO:0000313" key="2">
    <source>
        <dbReference type="Proteomes" id="UP001211987"/>
    </source>
</evidence>
<comment type="caution">
    <text evidence="1">The sequence shown here is derived from an EMBL/GenBank/DDBJ whole genome shotgun (WGS) entry which is preliminary data.</text>
</comment>
<sequence>MATGDVIDFLEREGYDLDFIKTANRYLSYDSEHLILQCKNDILEFGEKELVKMYLDNDIFYSYTLSRFNSKVGLAYFECTLKDAFSIFTLQNI</sequence>
<gene>
    <name evidence="1" type="ORF">PM738_09405</name>
</gene>
<proteinExistence type="predicted"/>
<dbReference type="RefSeq" id="WP_003537472.1">
    <property type="nucleotide sequence ID" value="NZ_AP031443.1"/>
</dbReference>
<dbReference type="GeneID" id="64195512"/>
<dbReference type="Proteomes" id="UP001211987">
    <property type="component" value="Unassembled WGS sequence"/>
</dbReference>
<evidence type="ECO:0000313" key="1">
    <source>
        <dbReference type="EMBL" id="MDB7084015.1"/>
    </source>
</evidence>
<name>A0A9Q7MPJ6_9FIRM</name>
<organism evidence="1 2">
    <name type="scientific">Thomasclavelia ramosa</name>
    <dbReference type="NCBI Taxonomy" id="1547"/>
    <lineage>
        <taxon>Bacteria</taxon>
        <taxon>Bacillati</taxon>
        <taxon>Bacillota</taxon>
        <taxon>Erysipelotrichia</taxon>
        <taxon>Erysipelotrichales</taxon>
        <taxon>Coprobacillaceae</taxon>
        <taxon>Thomasclavelia</taxon>
    </lineage>
</organism>
<dbReference type="EMBL" id="JAQLKE010000013">
    <property type="protein sequence ID" value="MDB7084015.1"/>
    <property type="molecule type" value="Genomic_DNA"/>
</dbReference>
<protein>
    <submittedName>
        <fullName evidence="1">Uncharacterized protein</fullName>
    </submittedName>
</protein>
<reference evidence="1" key="1">
    <citation type="submission" date="2023-01" db="EMBL/GenBank/DDBJ databases">
        <title>Human gut microbiome strain richness.</title>
        <authorList>
            <person name="Chen-Liaw A."/>
        </authorList>
    </citation>
    <scope>NUCLEOTIDE SEQUENCE</scope>
    <source>
        <strain evidence="1">1001217st2_G6_1001217B_191108</strain>
    </source>
</reference>
<accession>A0A9Q7MPJ6</accession>